<feature type="transmembrane region" description="Helical" evidence="11">
    <location>
        <begin position="70"/>
        <end position="96"/>
    </location>
</feature>
<evidence type="ECO:0000256" key="2">
    <source>
        <dbReference type="ARBA" id="ARBA00009306"/>
    </source>
</evidence>
<protein>
    <recommendedName>
        <fullName evidence="4 12">sn-glycerol-3-phosphate transport system permease protein UgpE</fullName>
    </recommendedName>
</protein>
<sequence length="275" mass="30895">MRQMRPYTSGVIALAVATVIFVLPFVFIALQAVKSKSEASRLDFALPQQWLFWNNLAAVFQARDYQLVLAYFNSTLITVVSVSILILFSAMVGYVMQRRRTRWNAVASGALFMGLMMPPAVVPTIGLLQEIGLFKTMTGMILIQVAYNLSFSTLLYRSFISTIPRDLDEAALIDGAKPWQIFFRVILPLLKPVTVTNIVVQSIAIFNDFTNPLYYLPGKENVTVQLTLYNFQSMYTSQYNLLFMNILLVTVPPLIVFIFFNRQIVAGMTAGAVKG</sequence>
<dbReference type="AlphaFoldDB" id="A0A7W6RN28"/>
<keyword evidence="5 11" id="KW-0813">Transport</keyword>
<comment type="caution">
    <text evidence="14">The sequence shown here is derived from an EMBL/GenBank/DDBJ whole genome shotgun (WGS) entry which is preliminary data.</text>
</comment>
<dbReference type="GO" id="GO:0005886">
    <property type="term" value="C:plasma membrane"/>
    <property type="evidence" value="ECO:0007669"/>
    <property type="project" value="UniProtKB-SubCell"/>
</dbReference>
<feature type="transmembrane region" description="Helical" evidence="11">
    <location>
        <begin position="181"/>
        <end position="206"/>
    </location>
</feature>
<evidence type="ECO:0000256" key="9">
    <source>
        <dbReference type="ARBA" id="ARBA00023136"/>
    </source>
</evidence>
<feature type="domain" description="ABC transmembrane type-1" evidence="13">
    <location>
        <begin position="71"/>
        <end position="260"/>
    </location>
</feature>
<evidence type="ECO:0000256" key="11">
    <source>
        <dbReference type="RuleBase" id="RU363032"/>
    </source>
</evidence>
<dbReference type="Pfam" id="PF00528">
    <property type="entry name" value="BPD_transp_1"/>
    <property type="match status" value="1"/>
</dbReference>
<feature type="transmembrane region" description="Helical" evidence="11">
    <location>
        <begin position="103"/>
        <end position="121"/>
    </location>
</feature>
<dbReference type="Proteomes" id="UP000533641">
    <property type="component" value="Unassembled WGS sequence"/>
</dbReference>
<keyword evidence="12" id="KW-0997">Cell inner membrane</keyword>
<evidence type="ECO:0000259" key="13">
    <source>
        <dbReference type="PROSITE" id="PS50928"/>
    </source>
</evidence>
<dbReference type="PROSITE" id="PS50928">
    <property type="entry name" value="ABC_TM1"/>
    <property type="match status" value="1"/>
</dbReference>
<evidence type="ECO:0000256" key="4">
    <source>
        <dbReference type="ARBA" id="ARBA00020515"/>
    </source>
</evidence>
<evidence type="ECO:0000256" key="10">
    <source>
        <dbReference type="ARBA" id="ARBA00037054"/>
    </source>
</evidence>
<evidence type="ECO:0000256" key="12">
    <source>
        <dbReference type="RuleBase" id="RU363056"/>
    </source>
</evidence>
<dbReference type="PANTHER" id="PTHR43744">
    <property type="entry name" value="ABC TRANSPORTER PERMEASE PROTEIN MG189-RELATED-RELATED"/>
    <property type="match status" value="1"/>
</dbReference>
<dbReference type="GO" id="GO:0055085">
    <property type="term" value="P:transmembrane transport"/>
    <property type="evidence" value="ECO:0007669"/>
    <property type="project" value="InterPro"/>
</dbReference>
<organism evidence="14 15">
    <name type="scientific">Rhizobium mongolense</name>
    <dbReference type="NCBI Taxonomy" id="57676"/>
    <lineage>
        <taxon>Bacteria</taxon>
        <taxon>Pseudomonadati</taxon>
        <taxon>Pseudomonadota</taxon>
        <taxon>Alphaproteobacteria</taxon>
        <taxon>Hyphomicrobiales</taxon>
        <taxon>Rhizobiaceae</taxon>
        <taxon>Rhizobium/Agrobacterium group</taxon>
        <taxon>Rhizobium</taxon>
    </lineage>
</organism>
<evidence type="ECO:0000256" key="8">
    <source>
        <dbReference type="ARBA" id="ARBA00022989"/>
    </source>
</evidence>
<evidence type="ECO:0000256" key="1">
    <source>
        <dbReference type="ARBA" id="ARBA00004651"/>
    </source>
</evidence>
<comment type="subunit">
    <text evidence="3 12">The complex is composed of two ATP-binding proteins (UgpC), two transmembrane proteins (UgpA and UgpE) and a solute-binding protein (UgpB).</text>
</comment>
<dbReference type="SUPFAM" id="SSF161098">
    <property type="entry name" value="MetI-like"/>
    <property type="match status" value="1"/>
</dbReference>
<dbReference type="InterPro" id="IPR000515">
    <property type="entry name" value="MetI-like"/>
</dbReference>
<comment type="subcellular location">
    <subcellularLocation>
        <location evidence="12">Cell inner membrane</location>
        <topology evidence="12">Multi-pass membrane protein</topology>
    </subcellularLocation>
    <subcellularLocation>
        <location evidence="1 11">Cell membrane</location>
        <topology evidence="1 11">Multi-pass membrane protein</topology>
    </subcellularLocation>
</comment>
<evidence type="ECO:0000313" key="15">
    <source>
        <dbReference type="Proteomes" id="UP000533641"/>
    </source>
</evidence>
<comment type="similarity">
    <text evidence="2 11">Belongs to the binding-protein-dependent transport system permease family.</text>
</comment>
<keyword evidence="9 11" id="KW-0472">Membrane</keyword>
<keyword evidence="7 11" id="KW-0812">Transmembrane</keyword>
<evidence type="ECO:0000256" key="7">
    <source>
        <dbReference type="ARBA" id="ARBA00022692"/>
    </source>
</evidence>
<gene>
    <name evidence="12" type="primary">ugpE</name>
    <name evidence="14" type="ORF">GGE12_003247</name>
</gene>
<evidence type="ECO:0000256" key="5">
    <source>
        <dbReference type="ARBA" id="ARBA00022448"/>
    </source>
</evidence>
<reference evidence="14 15" key="1">
    <citation type="submission" date="2020-08" db="EMBL/GenBank/DDBJ databases">
        <title>Genomic Encyclopedia of Type Strains, Phase IV (KMG-V): Genome sequencing to study the core and pangenomes of soil and plant-associated prokaryotes.</title>
        <authorList>
            <person name="Whitman W."/>
        </authorList>
    </citation>
    <scope>NUCLEOTIDE SEQUENCE [LARGE SCALE GENOMIC DNA]</scope>
    <source>
        <strain evidence="14 15">SEMIA 402</strain>
    </source>
</reference>
<feature type="transmembrane region" description="Helical" evidence="11">
    <location>
        <begin position="141"/>
        <end position="160"/>
    </location>
</feature>
<dbReference type="Gene3D" id="1.10.3720.10">
    <property type="entry name" value="MetI-like"/>
    <property type="match status" value="1"/>
</dbReference>
<dbReference type="InterPro" id="IPR035906">
    <property type="entry name" value="MetI-like_sf"/>
</dbReference>
<dbReference type="PANTHER" id="PTHR43744:SF8">
    <property type="entry name" value="SN-GLYCEROL-3-PHOSPHATE TRANSPORT SYSTEM PERMEASE PROTEIN UGPE"/>
    <property type="match status" value="1"/>
</dbReference>
<name>A0A7W6RN28_9HYPH</name>
<dbReference type="EMBL" id="JACIGM010000006">
    <property type="protein sequence ID" value="MBB4275458.1"/>
    <property type="molecule type" value="Genomic_DNA"/>
</dbReference>
<evidence type="ECO:0000256" key="3">
    <source>
        <dbReference type="ARBA" id="ARBA00011557"/>
    </source>
</evidence>
<proteinExistence type="inferred from homology"/>
<dbReference type="CDD" id="cd06261">
    <property type="entry name" value="TM_PBP2"/>
    <property type="match status" value="1"/>
</dbReference>
<keyword evidence="8 11" id="KW-1133">Transmembrane helix</keyword>
<feature type="transmembrane region" description="Helical" evidence="11">
    <location>
        <begin position="12"/>
        <end position="33"/>
    </location>
</feature>
<feature type="transmembrane region" description="Helical" evidence="11">
    <location>
        <begin position="239"/>
        <end position="260"/>
    </location>
</feature>
<comment type="function">
    <text evidence="10 12">Part of the ABC transporter complex UgpBAEC involved in sn-glycerol-3-phosphate (G3P) import. Probably responsible for the translocation of the substrate across the membrane.</text>
</comment>
<evidence type="ECO:0000256" key="6">
    <source>
        <dbReference type="ARBA" id="ARBA00022475"/>
    </source>
</evidence>
<keyword evidence="6 12" id="KW-1003">Cell membrane</keyword>
<evidence type="ECO:0000313" key="14">
    <source>
        <dbReference type="EMBL" id="MBB4275458.1"/>
    </source>
</evidence>
<accession>A0A7W6RN28</accession>
<dbReference type="RefSeq" id="WP_183926434.1">
    <property type="nucleotide sequence ID" value="NZ_JACIGM010000006.1"/>
</dbReference>